<protein>
    <recommendedName>
        <fullName evidence="7">Glutamyl-tRNA(Gln) amidotransferase subunit A</fullName>
        <shortName evidence="7">Glu-ADT subunit A</shortName>
        <ecNumber evidence="7">6.3.5.7</ecNumber>
    </recommendedName>
</protein>
<dbReference type="EC" id="6.3.5.7" evidence="7"/>
<dbReference type="InterPro" id="IPR036928">
    <property type="entry name" value="AS_sf"/>
</dbReference>
<sequence>MFTIAQARRELDQGNVSAVELTRACLNRIKALDSKINSCLLIDEEGALAAAENADRRLRSGERGSLLGIPYLAKDLLMTKGLRTSAASKILENYIAPFDASVIVRLKDAGAVLLGKTNLDEFAHGSSTENSAFGPTLNPWDDKRVPGGSSGGSAAAVAAGLCLFALGTDTGGSIRQPASFCNLVGLKPTYGRVSRFGLLSMTSSTDTIGPLTRTVEDAAMVLSVISGNDKYDATTLKSEVPVYEEKIEKGIDGLRIGVVPAYFEGSLDPRIKETMLDTILNLKKAGAIITEIELPNNKYSVPVYYVITPSEVSSNLARFDGIGWGGTANGANDLQAFYKANRGQGFGPEAKRRIMLGTFALSAGYADAYYKKAQLVRENIKEDFKKAFSQVDIILTPTSPHPAFKIGAQSGDPLAMYLEDIYLAGASLAGLPAISVPAGFVNEERKDLPFGLQLIGASEREETVLYVARVVEKINNYFERQPVI</sequence>
<keyword evidence="5 7" id="KW-0648">Protein biosynthesis</keyword>
<comment type="catalytic activity">
    <reaction evidence="6 7">
        <text>L-glutamyl-tRNA(Gln) + L-glutamine + ATP + H2O = L-glutaminyl-tRNA(Gln) + L-glutamate + ADP + phosphate + H(+)</text>
        <dbReference type="Rhea" id="RHEA:17521"/>
        <dbReference type="Rhea" id="RHEA-COMP:9681"/>
        <dbReference type="Rhea" id="RHEA-COMP:9684"/>
        <dbReference type="ChEBI" id="CHEBI:15377"/>
        <dbReference type="ChEBI" id="CHEBI:15378"/>
        <dbReference type="ChEBI" id="CHEBI:29985"/>
        <dbReference type="ChEBI" id="CHEBI:30616"/>
        <dbReference type="ChEBI" id="CHEBI:43474"/>
        <dbReference type="ChEBI" id="CHEBI:58359"/>
        <dbReference type="ChEBI" id="CHEBI:78520"/>
        <dbReference type="ChEBI" id="CHEBI:78521"/>
        <dbReference type="ChEBI" id="CHEBI:456216"/>
        <dbReference type="EC" id="6.3.5.7"/>
    </reaction>
</comment>
<dbReference type="InterPro" id="IPR020556">
    <property type="entry name" value="Amidase_CS"/>
</dbReference>
<comment type="function">
    <text evidence="7">Allows the formation of correctly charged Gln-tRNA(Gln) through the transamidation of misacylated Glu-tRNA(Gln) in organisms which lack glutaminyl-tRNA synthetase. The reaction takes place in the presence of glutamine and ATP through an activated gamma-phospho-Glu-tRNA(Gln).</text>
</comment>
<evidence type="ECO:0000256" key="4">
    <source>
        <dbReference type="ARBA" id="ARBA00022840"/>
    </source>
</evidence>
<accession>A0A2N2E3P6</accession>
<feature type="active site" description="Acyl-ester intermediate" evidence="7">
    <location>
        <position position="173"/>
    </location>
</feature>
<dbReference type="HAMAP" id="MF_00120">
    <property type="entry name" value="GatA"/>
    <property type="match status" value="1"/>
</dbReference>
<dbReference type="Proteomes" id="UP000233325">
    <property type="component" value="Unassembled WGS sequence"/>
</dbReference>
<keyword evidence="3 7" id="KW-0547">Nucleotide-binding</keyword>
<evidence type="ECO:0000256" key="5">
    <source>
        <dbReference type="ARBA" id="ARBA00022917"/>
    </source>
</evidence>
<dbReference type="InterPro" id="IPR023631">
    <property type="entry name" value="Amidase_dom"/>
</dbReference>
<reference evidence="9 10" key="1">
    <citation type="journal article" date="2017" name="ISME J.">
        <title>Potential for microbial H2 and metal transformations associated with novel bacteria and archaea in deep terrestrial subsurface sediments.</title>
        <authorList>
            <person name="Hernsdorf A.W."/>
            <person name="Amano Y."/>
            <person name="Miyakawa K."/>
            <person name="Ise K."/>
            <person name="Suzuki Y."/>
            <person name="Anantharaman K."/>
            <person name="Probst A."/>
            <person name="Burstein D."/>
            <person name="Thomas B.C."/>
            <person name="Banfield J.F."/>
        </authorList>
    </citation>
    <scope>NUCLEOTIDE SEQUENCE [LARGE SCALE GENOMIC DNA]</scope>
    <source>
        <strain evidence="9">HGW-Falkowbacteria-2</strain>
    </source>
</reference>
<feature type="active site" description="Charge relay system" evidence="7">
    <location>
        <position position="74"/>
    </location>
</feature>
<keyword evidence="4 7" id="KW-0067">ATP-binding</keyword>
<comment type="caution">
    <text evidence="9">The sequence shown here is derived from an EMBL/GenBank/DDBJ whole genome shotgun (WGS) entry which is preliminary data.</text>
</comment>
<dbReference type="NCBIfam" id="TIGR00132">
    <property type="entry name" value="gatA"/>
    <property type="match status" value="1"/>
</dbReference>
<evidence type="ECO:0000313" key="10">
    <source>
        <dbReference type="Proteomes" id="UP000233325"/>
    </source>
</evidence>
<evidence type="ECO:0000259" key="8">
    <source>
        <dbReference type="Pfam" id="PF01425"/>
    </source>
</evidence>
<dbReference type="PANTHER" id="PTHR11895">
    <property type="entry name" value="TRANSAMIDASE"/>
    <property type="match status" value="1"/>
</dbReference>
<dbReference type="GO" id="GO:0030956">
    <property type="term" value="C:glutamyl-tRNA(Gln) amidotransferase complex"/>
    <property type="evidence" value="ECO:0007669"/>
    <property type="project" value="InterPro"/>
</dbReference>
<dbReference type="SUPFAM" id="SSF75304">
    <property type="entry name" value="Amidase signature (AS) enzymes"/>
    <property type="match status" value="1"/>
</dbReference>
<name>A0A2N2E3P6_9BACT</name>
<evidence type="ECO:0000313" key="9">
    <source>
        <dbReference type="EMBL" id="PKM89331.1"/>
    </source>
</evidence>
<dbReference type="EMBL" id="PHAH01000002">
    <property type="protein sequence ID" value="PKM89331.1"/>
    <property type="molecule type" value="Genomic_DNA"/>
</dbReference>
<dbReference type="GO" id="GO:0005524">
    <property type="term" value="F:ATP binding"/>
    <property type="evidence" value="ECO:0007669"/>
    <property type="project" value="UniProtKB-KW"/>
</dbReference>
<dbReference type="GO" id="GO:0050567">
    <property type="term" value="F:glutaminyl-tRNA synthase (glutamine-hydrolyzing) activity"/>
    <property type="evidence" value="ECO:0007669"/>
    <property type="project" value="UniProtKB-UniRule"/>
</dbReference>
<dbReference type="Gene3D" id="3.90.1300.10">
    <property type="entry name" value="Amidase signature (AS) domain"/>
    <property type="match status" value="1"/>
</dbReference>
<dbReference type="InterPro" id="IPR004412">
    <property type="entry name" value="GatA"/>
</dbReference>
<proteinExistence type="inferred from homology"/>
<feature type="domain" description="Amidase" evidence="8">
    <location>
        <begin position="20"/>
        <end position="465"/>
    </location>
</feature>
<comment type="subunit">
    <text evidence="7">Heterotrimer of A, B and C subunits.</text>
</comment>
<evidence type="ECO:0000256" key="7">
    <source>
        <dbReference type="HAMAP-Rule" id="MF_00120"/>
    </source>
</evidence>
<evidence type="ECO:0000256" key="3">
    <source>
        <dbReference type="ARBA" id="ARBA00022741"/>
    </source>
</evidence>
<dbReference type="PANTHER" id="PTHR11895:SF151">
    <property type="entry name" value="GLUTAMYL-TRNA(GLN) AMIDOTRANSFERASE SUBUNIT A"/>
    <property type="match status" value="1"/>
</dbReference>
<keyword evidence="9" id="KW-0808">Transferase</keyword>
<evidence type="ECO:0000256" key="6">
    <source>
        <dbReference type="ARBA" id="ARBA00047407"/>
    </source>
</evidence>
<dbReference type="GO" id="GO:0016740">
    <property type="term" value="F:transferase activity"/>
    <property type="evidence" value="ECO:0007669"/>
    <property type="project" value="UniProtKB-KW"/>
</dbReference>
<feature type="active site" description="Charge relay system" evidence="7">
    <location>
        <position position="149"/>
    </location>
</feature>
<gene>
    <name evidence="7 9" type="primary">gatA</name>
    <name evidence="9" type="ORF">CVU83_00245</name>
</gene>
<evidence type="ECO:0000256" key="2">
    <source>
        <dbReference type="ARBA" id="ARBA00022598"/>
    </source>
</evidence>
<organism evidence="9 10">
    <name type="scientific">Candidatus Falkowbacteria bacterium HGW-Falkowbacteria-2</name>
    <dbReference type="NCBI Taxonomy" id="2013769"/>
    <lineage>
        <taxon>Bacteria</taxon>
        <taxon>Candidatus Falkowiibacteriota</taxon>
    </lineage>
</organism>
<comment type="similarity">
    <text evidence="1 7">Belongs to the amidase family. GatA subfamily.</text>
</comment>
<evidence type="ECO:0000256" key="1">
    <source>
        <dbReference type="ARBA" id="ARBA00008069"/>
    </source>
</evidence>
<dbReference type="AlphaFoldDB" id="A0A2N2E3P6"/>
<keyword evidence="2 7" id="KW-0436">Ligase</keyword>
<dbReference type="GO" id="GO:0006412">
    <property type="term" value="P:translation"/>
    <property type="evidence" value="ECO:0007669"/>
    <property type="project" value="UniProtKB-UniRule"/>
</dbReference>
<dbReference type="PROSITE" id="PS00571">
    <property type="entry name" value="AMIDASES"/>
    <property type="match status" value="1"/>
</dbReference>
<dbReference type="Pfam" id="PF01425">
    <property type="entry name" value="Amidase"/>
    <property type="match status" value="1"/>
</dbReference>
<dbReference type="InterPro" id="IPR000120">
    <property type="entry name" value="Amidase"/>
</dbReference>